<protein>
    <submittedName>
        <fullName evidence="1">Kelch domain-containing protein 2</fullName>
    </submittedName>
</protein>
<accession>A0ACB8G6E4</accession>
<dbReference type="EMBL" id="CM037615">
    <property type="protein sequence ID" value="KAH8015152.1"/>
    <property type="molecule type" value="Genomic_DNA"/>
</dbReference>
<sequence>MADDNEELQADEDLPLQEEEAFDQLENSSPAERSGHVAVTDGQCMFVWGGYKNSQVRGFFDFYLPREEIWIYNMETGRWNLHDTNSDYFI</sequence>
<proteinExistence type="predicted"/>
<gene>
    <name evidence="1" type="primary">KLHDC2</name>
    <name evidence="1" type="ORF">K3G42_033400</name>
</gene>
<name>A0ACB8G6E4_9SAUR</name>
<comment type="caution">
    <text evidence="1">The sequence shown here is derived from an EMBL/GenBank/DDBJ whole genome shotgun (WGS) entry which is preliminary data.</text>
</comment>
<organism evidence="1 2">
    <name type="scientific">Sphaerodactylus townsendi</name>
    <dbReference type="NCBI Taxonomy" id="933632"/>
    <lineage>
        <taxon>Eukaryota</taxon>
        <taxon>Metazoa</taxon>
        <taxon>Chordata</taxon>
        <taxon>Craniata</taxon>
        <taxon>Vertebrata</taxon>
        <taxon>Euteleostomi</taxon>
        <taxon>Lepidosauria</taxon>
        <taxon>Squamata</taxon>
        <taxon>Bifurcata</taxon>
        <taxon>Gekkota</taxon>
        <taxon>Sphaerodactylidae</taxon>
        <taxon>Sphaerodactylus</taxon>
    </lineage>
</organism>
<evidence type="ECO:0000313" key="1">
    <source>
        <dbReference type="EMBL" id="KAH8015152.1"/>
    </source>
</evidence>
<keyword evidence="2" id="KW-1185">Reference proteome</keyword>
<evidence type="ECO:0000313" key="2">
    <source>
        <dbReference type="Proteomes" id="UP000827872"/>
    </source>
</evidence>
<dbReference type="Proteomes" id="UP000827872">
    <property type="component" value="Linkage Group LG02"/>
</dbReference>
<reference evidence="1" key="1">
    <citation type="submission" date="2021-08" db="EMBL/GenBank/DDBJ databases">
        <title>The first chromosome-level gecko genome reveals the dynamic sex chromosomes of Neotropical dwarf geckos (Sphaerodactylidae: Sphaerodactylus).</title>
        <authorList>
            <person name="Pinto B.J."/>
            <person name="Keating S.E."/>
            <person name="Gamble T."/>
        </authorList>
    </citation>
    <scope>NUCLEOTIDE SEQUENCE</scope>
    <source>
        <strain evidence="1">TG3544</strain>
    </source>
</reference>